<feature type="domain" description="DNA-directed DNA polymerase family A palm" evidence="2">
    <location>
        <begin position="1"/>
        <end position="78"/>
    </location>
</feature>
<dbReference type="SUPFAM" id="SSF56672">
    <property type="entry name" value="DNA/RNA polymerases"/>
    <property type="match status" value="1"/>
</dbReference>
<dbReference type="AlphaFoldDB" id="A0A6A0AKN2"/>
<dbReference type="InterPro" id="IPR043502">
    <property type="entry name" value="DNA/RNA_pol_sf"/>
</dbReference>
<keyword evidence="1" id="KW-0235">DNA replication</keyword>
<evidence type="ECO:0000259" key="2">
    <source>
        <dbReference type="Pfam" id="PF00476"/>
    </source>
</evidence>
<dbReference type="PANTHER" id="PTHR10133">
    <property type="entry name" value="DNA POLYMERASE I"/>
    <property type="match status" value="1"/>
</dbReference>
<dbReference type="Gene3D" id="3.30.70.370">
    <property type="match status" value="1"/>
</dbReference>
<evidence type="ECO:0000256" key="1">
    <source>
        <dbReference type="ARBA" id="ARBA00022705"/>
    </source>
</evidence>
<keyword evidence="4" id="KW-1185">Reference proteome</keyword>
<dbReference type="InterPro" id="IPR001098">
    <property type="entry name" value="DNA-dir_DNA_pol_A_palm_dom"/>
</dbReference>
<gene>
    <name evidence="3" type="ORF">HaLaN_32676</name>
</gene>
<dbReference type="PRINTS" id="PR00868">
    <property type="entry name" value="DNAPOLI"/>
</dbReference>
<dbReference type="Proteomes" id="UP000485058">
    <property type="component" value="Unassembled WGS sequence"/>
</dbReference>
<dbReference type="PANTHER" id="PTHR10133:SF27">
    <property type="entry name" value="DNA POLYMERASE NU"/>
    <property type="match status" value="1"/>
</dbReference>
<comment type="caution">
    <text evidence="3">The sequence shown here is derived from an EMBL/GenBank/DDBJ whole genome shotgun (WGS) entry which is preliminary data.</text>
</comment>
<dbReference type="GO" id="GO:0006302">
    <property type="term" value="P:double-strand break repair"/>
    <property type="evidence" value="ECO:0007669"/>
    <property type="project" value="TreeGrafter"/>
</dbReference>
<sequence length="78" mass="8262">RELHHLKTSSLEGLRAAVLASHDGRVHPSFNQIGTATGRLSCTNPNLMALPARGPQAALLRAACRAQAGWSILSADYS</sequence>
<name>A0A6A0AKN2_HAELA</name>
<feature type="non-terminal residue" evidence="3">
    <location>
        <position position="78"/>
    </location>
</feature>
<dbReference type="InterPro" id="IPR002298">
    <property type="entry name" value="DNA_polymerase_A"/>
</dbReference>
<protein>
    <submittedName>
        <fullName evidence="3">DNA polymerase I</fullName>
    </submittedName>
</protein>
<accession>A0A6A0AKN2</accession>
<proteinExistence type="predicted"/>
<reference evidence="3 4" key="1">
    <citation type="submission" date="2020-02" db="EMBL/GenBank/DDBJ databases">
        <title>Draft genome sequence of Haematococcus lacustris strain NIES-144.</title>
        <authorList>
            <person name="Morimoto D."/>
            <person name="Nakagawa S."/>
            <person name="Yoshida T."/>
            <person name="Sawayama S."/>
        </authorList>
    </citation>
    <scope>NUCLEOTIDE SEQUENCE [LARGE SCALE GENOMIC DNA]</scope>
    <source>
        <strain evidence="3 4">NIES-144</strain>
    </source>
</reference>
<dbReference type="GO" id="GO:0003887">
    <property type="term" value="F:DNA-directed DNA polymerase activity"/>
    <property type="evidence" value="ECO:0007669"/>
    <property type="project" value="InterPro"/>
</dbReference>
<dbReference type="Pfam" id="PF00476">
    <property type="entry name" value="DNA_pol_A"/>
    <property type="match status" value="1"/>
</dbReference>
<dbReference type="GO" id="GO:0006261">
    <property type="term" value="P:DNA-templated DNA replication"/>
    <property type="evidence" value="ECO:0007669"/>
    <property type="project" value="InterPro"/>
</dbReference>
<organism evidence="3 4">
    <name type="scientific">Haematococcus lacustris</name>
    <name type="common">Green alga</name>
    <name type="synonym">Haematococcus pluvialis</name>
    <dbReference type="NCBI Taxonomy" id="44745"/>
    <lineage>
        <taxon>Eukaryota</taxon>
        <taxon>Viridiplantae</taxon>
        <taxon>Chlorophyta</taxon>
        <taxon>core chlorophytes</taxon>
        <taxon>Chlorophyceae</taxon>
        <taxon>CS clade</taxon>
        <taxon>Chlamydomonadales</taxon>
        <taxon>Haematococcaceae</taxon>
        <taxon>Haematococcus</taxon>
    </lineage>
</organism>
<dbReference type="EMBL" id="BLLF01008305">
    <property type="protein sequence ID" value="GFH33322.1"/>
    <property type="molecule type" value="Genomic_DNA"/>
</dbReference>
<evidence type="ECO:0000313" key="3">
    <source>
        <dbReference type="EMBL" id="GFH33322.1"/>
    </source>
</evidence>
<dbReference type="GO" id="GO:0003677">
    <property type="term" value="F:DNA binding"/>
    <property type="evidence" value="ECO:0007669"/>
    <property type="project" value="InterPro"/>
</dbReference>
<evidence type="ECO:0000313" key="4">
    <source>
        <dbReference type="Proteomes" id="UP000485058"/>
    </source>
</evidence>
<feature type="non-terminal residue" evidence="3">
    <location>
        <position position="1"/>
    </location>
</feature>